<evidence type="ECO:0000313" key="3">
    <source>
        <dbReference type="Proteomes" id="UP000053647"/>
    </source>
</evidence>
<dbReference type="AlphaFoldDB" id="A0A0C9TXK6"/>
<evidence type="ECO:0008006" key="4">
    <source>
        <dbReference type="Google" id="ProtNLM"/>
    </source>
</evidence>
<dbReference type="CDD" id="cd00448">
    <property type="entry name" value="YjgF_YER057c_UK114_family"/>
    <property type="match status" value="1"/>
</dbReference>
<evidence type="ECO:0000256" key="1">
    <source>
        <dbReference type="ARBA" id="ARBA00010552"/>
    </source>
</evidence>
<dbReference type="FunFam" id="3.30.1330.40:FF:000001">
    <property type="entry name" value="L-PSP family endoribonuclease"/>
    <property type="match status" value="1"/>
</dbReference>
<protein>
    <recommendedName>
        <fullName evidence="4">YjgF-like protein</fullName>
    </recommendedName>
</protein>
<dbReference type="SUPFAM" id="SSF55298">
    <property type="entry name" value="YjgF-like"/>
    <property type="match status" value="1"/>
</dbReference>
<comment type="similarity">
    <text evidence="1">Belongs to the RutC family.</text>
</comment>
<dbReference type="Pfam" id="PF01042">
    <property type="entry name" value="Ribonuc_L-PSP"/>
    <property type="match status" value="1"/>
</dbReference>
<dbReference type="InterPro" id="IPR006175">
    <property type="entry name" value="YjgF/YER057c/UK114"/>
</dbReference>
<dbReference type="PANTHER" id="PTHR11803">
    <property type="entry name" value="2-IMINOBUTANOATE/2-IMINOPROPANOATE DEAMINASE RIDA"/>
    <property type="match status" value="1"/>
</dbReference>
<dbReference type="HOGENOM" id="CLU_100715_7_2_1"/>
<name>A0A0C9TXK6_PAXIN</name>
<sequence length="129" mass="13629">MSKQIVNNVPGAVPPLPILSQAVISKGHVYVSGSIGCDEKYNIIGGIHEQTRAALENMKKLLEGAGSGLEHVVKVNVYLAHLVRDFAAMNEFFTRGAMPARTCVGVAALPAGGFVEIECIAELPPCAQD</sequence>
<accession>A0A0C9TXK6</accession>
<dbReference type="GO" id="GO:0005829">
    <property type="term" value="C:cytosol"/>
    <property type="evidence" value="ECO:0007669"/>
    <property type="project" value="TreeGrafter"/>
</dbReference>
<dbReference type="OrthoDB" id="309640at2759"/>
<proteinExistence type="inferred from homology"/>
<gene>
    <name evidence="2" type="ORF">PAXINDRAFT_157033</name>
</gene>
<organism evidence="2 3">
    <name type="scientific">Paxillus involutus ATCC 200175</name>
    <dbReference type="NCBI Taxonomy" id="664439"/>
    <lineage>
        <taxon>Eukaryota</taxon>
        <taxon>Fungi</taxon>
        <taxon>Dikarya</taxon>
        <taxon>Basidiomycota</taxon>
        <taxon>Agaricomycotina</taxon>
        <taxon>Agaricomycetes</taxon>
        <taxon>Agaricomycetidae</taxon>
        <taxon>Boletales</taxon>
        <taxon>Paxilineae</taxon>
        <taxon>Paxillaceae</taxon>
        <taxon>Paxillus</taxon>
    </lineage>
</organism>
<dbReference type="Proteomes" id="UP000053647">
    <property type="component" value="Unassembled WGS sequence"/>
</dbReference>
<dbReference type="Gene3D" id="3.30.1330.40">
    <property type="entry name" value="RutC-like"/>
    <property type="match status" value="1"/>
</dbReference>
<dbReference type="EMBL" id="KN819369">
    <property type="protein sequence ID" value="KIJ12031.1"/>
    <property type="molecule type" value="Genomic_DNA"/>
</dbReference>
<keyword evidence="3" id="KW-1185">Reference proteome</keyword>
<evidence type="ECO:0000313" key="2">
    <source>
        <dbReference type="EMBL" id="KIJ12031.1"/>
    </source>
</evidence>
<dbReference type="GO" id="GO:0019239">
    <property type="term" value="F:deaminase activity"/>
    <property type="evidence" value="ECO:0007669"/>
    <property type="project" value="TreeGrafter"/>
</dbReference>
<reference evidence="2 3" key="1">
    <citation type="submission" date="2014-06" db="EMBL/GenBank/DDBJ databases">
        <authorList>
            <consortium name="DOE Joint Genome Institute"/>
            <person name="Kuo A."/>
            <person name="Kohler A."/>
            <person name="Nagy L.G."/>
            <person name="Floudas D."/>
            <person name="Copeland A."/>
            <person name="Barry K.W."/>
            <person name="Cichocki N."/>
            <person name="Veneault-Fourrey C."/>
            <person name="LaButti K."/>
            <person name="Lindquist E.A."/>
            <person name="Lipzen A."/>
            <person name="Lundell T."/>
            <person name="Morin E."/>
            <person name="Murat C."/>
            <person name="Sun H."/>
            <person name="Tunlid A."/>
            <person name="Henrissat B."/>
            <person name="Grigoriev I.V."/>
            <person name="Hibbett D.S."/>
            <person name="Martin F."/>
            <person name="Nordberg H.P."/>
            <person name="Cantor M.N."/>
            <person name="Hua S.X."/>
        </authorList>
    </citation>
    <scope>NUCLEOTIDE SEQUENCE [LARGE SCALE GENOMIC DNA]</scope>
    <source>
        <strain evidence="2 3">ATCC 200175</strain>
    </source>
</reference>
<reference evidence="3" key="2">
    <citation type="submission" date="2015-01" db="EMBL/GenBank/DDBJ databases">
        <title>Evolutionary Origins and Diversification of the Mycorrhizal Mutualists.</title>
        <authorList>
            <consortium name="DOE Joint Genome Institute"/>
            <consortium name="Mycorrhizal Genomics Consortium"/>
            <person name="Kohler A."/>
            <person name="Kuo A."/>
            <person name="Nagy L.G."/>
            <person name="Floudas D."/>
            <person name="Copeland A."/>
            <person name="Barry K.W."/>
            <person name="Cichocki N."/>
            <person name="Veneault-Fourrey C."/>
            <person name="LaButti K."/>
            <person name="Lindquist E.A."/>
            <person name="Lipzen A."/>
            <person name="Lundell T."/>
            <person name="Morin E."/>
            <person name="Murat C."/>
            <person name="Riley R."/>
            <person name="Ohm R."/>
            <person name="Sun H."/>
            <person name="Tunlid A."/>
            <person name="Henrissat B."/>
            <person name="Grigoriev I.V."/>
            <person name="Hibbett D.S."/>
            <person name="Martin F."/>
        </authorList>
    </citation>
    <scope>NUCLEOTIDE SEQUENCE [LARGE SCALE GENOMIC DNA]</scope>
    <source>
        <strain evidence="3">ATCC 200175</strain>
    </source>
</reference>
<dbReference type="InterPro" id="IPR035959">
    <property type="entry name" value="RutC-like_sf"/>
</dbReference>
<dbReference type="PANTHER" id="PTHR11803:SF58">
    <property type="entry name" value="PROTEIN HMF1-RELATED"/>
    <property type="match status" value="1"/>
</dbReference>